<feature type="compositionally biased region" description="Acidic residues" evidence="1">
    <location>
        <begin position="469"/>
        <end position="482"/>
    </location>
</feature>
<proteinExistence type="predicted"/>
<sequence length="510" mass="60110">MESRSNEQIILMSINRLRPLLRRFCKTLSTGDLYICDTTTGVWHRKRSHIMEHILKLVIRFSTCTLSNEQLDEFLILLLMKEWQKEVYKMVLELTADEDIDKRFVVNEDRFVLNNGMIERGSKKLRKPDPEDYCLSGAGWSFRDELVQRHSGEVRDFFQRLVPDSNELTILLIYLASLMYGKRADDKFLILRNKDDQAFDGAINNNGSGKTTLLSLLRTFFGKYINQRLFVADDVKSNSEKLLQSMTEIGAVLAESRFHRLRIVTELQKQRAVVIPMRSRFVSPTDAHASNRIYKREIISDDTFELWRSAILDYVLDYRVDDHGLSLLPLPRSMRLTQCRREDLQADDPIFDDWIEKHVLVTDNREDSVSLRDVYIEYRKCFQGTNPLPIRRFIIKAERFLRDRRISFTKRYRYTVNRRHYERRNVVHQVRLLLSPQTLPEKRIAEVPEVAPEETPEVPKNPENPGIPDTEEEHEEENEEENEKSNGKENEERNENENKTPESEPQNKIS</sequence>
<protein>
    <recommendedName>
        <fullName evidence="3">SF3 helicase domain-containing protein</fullName>
    </recommendedName>
</protein>
<evidence type="ECO:0008006" key="3">
    <source>
        <dbReference type="Google" id="ProtNLM"/>
    </source>
</evidence>
<evidence type="ECO:0000256" key="1">
    <source>
        <dbReference type="SAM" id="MobiDB-lite"/>
    </source>
</evidence>
<name>A0A0C9PPQ6_9HYME</name>
<dbReference type="EMBL" id="GBYB01003183">
    <property type="protein sequence ID" value="JAG72950.1"/>
    <property type="molecule type" value="Transcribed_RNA"/>
</dbReference>
<feature type="region of interest" description="Disordered" evidence="1">
    <location>
        <begin position="448"/>
        <end position="510"/>
    </location>
</feature>
<gene>
    <name evidence="2" type="ORF">g.12234</name>
</gene>
<feature type="compositionally biased region" description="Basic and acidic residues" evidence="1">
    <location>
        <begin position="483"/>
        <end position="502"/>
    </location>
</feature>
<organism evidence="2">
    <name type="scientific">Fopius arisanus</name>
    <dbReference type="NCBI Taxonomy" id="64838"/>
    <lineage>
        <taxon>Eukaryota</taxon>
        <taxon>Metazoa</taxon>
        <taxon>Ecdysozoa</taxon>
        <taxon>Arthropoda</taxon>
        <taxon>Hexapoda</taxon>
        <taxon>Insecta</taxon>
        <taxon>Pterygota</taxon>
        <taxon>Neoptera</taxon>
        <taxon>Endopterygota</taxon>
        <taxon>Hymenoptera</taxon>
        <taxon>Apocrita</taxon>
        <taxon>Ichneumonoidea</taxon>
        <taxon>Braconidae</taxon>
        <taxon>Opiinae</taxon>
        <taxon>Fopius</taxon>
    </lineage>
</organism>
<reference evidence="2" key="1">
    <citation type="submission" date="2015-01" db="EMBL/GenBank/DDBJ databases">
        <title>Transcriptome Assembly of Fopius arisanus.</title>
        <authorList>
            <person name="Geib S."/>
        </authorList>
    </citation>
    <scope>NUCLEOTIDE SEQUENCE</scope>
</reference>
<dbReference type="AlphaFoldDB" id="A0A0C9PPQ6"/>
<accession>A0A0C9PPQ6</accession>
<evidence type="ECO:0000313" key="2">
    <source>
        <dbReference type="EMBL" id="JAG72950.1"/>
    </source>
</evidence>